<organism evidence="2 3">
    <name type="scientific">Podospora fimiseda</name>
    <dbReference type="NCBI Taxonomy" id="252190"/>
    <lineage>
        <taxon>Eukaryota</taxon>
        <taxon>Fungi</taxon>
        <taxon>Dikarya</taxon>
        <taxon>Ascomycota</taxon>
        <taxon>Pezizomycotina</taxon>
        <taxon>Sordariomycetes</taxon>
        <taxon>Sordariomycetidae</taxon>
        <taxon>Sordariales</taxon>
        <taxon>Podosporaceae</taxon>
        <taxon>Podospora</taxon>
    </lineage>
</organism>
<sequence length="153" mass="16693">MASEESTAKGQMCWVEIPCADIPRAISFYRNVLAWDTPDAGTPDATIPAQNPGNAALHTFKTGHLQGAFIKMCDPSYVAKVADPIEPFKSSILPYYSVVDINETLAKVEKYGGKVHVPKTAIFDGKMGWFARFIDSEGNLQGIWAQNDSPNPS</sequence>
<dbReference type="EMBL" id="MU865399">
    <property type="protein sequence ID" value="KAK4224245.1"/>
    <property type="molecule type" value="Genomic_DNA"/>
</dbReference>
<dbReference type="InterPro" id="IPR029068">
    <property type="entry name" value="Glyas_Bleomycin-R_OHBP_Dase"/>
</dbReference>
<evidence type="ECO:0000313" key="3">
    <source>
        <dbReference type="Proteomes" id="UP001301958"/>
    </source>
</evidence>
<evidence type="ECO:0000259" key="1">
    <source>
        <dbReference type="Pfam" id="PF00903"/>
    </source>
</evidence>
<accession>A0AAN7BJ55</accession>
<dbReference type="Proteomes" id="UP001301958">
    <property type="component" value="Unassembled WGS sequence"/>
</dbReference>
<dbReference type="InterPro" id="IPR052164">
    <property type="entry name" value="Anthracycline_SecMetBiosynth"/>
</dbReference>
<evidence type="ECO:0000313" key="2">
    <source>
        <dbReference type="EMBL" id="KAK4224245.1"/>
    </source>
</evidence>
<dbReference type="AlphaFoldDB" id="A0AAN7BJ55"/>
<dbReference type="PANTHER" id="PTHR33993">
    <property type="entry name" value="GLYOXALASE-RELATED"/>
    <property type="match status" value="1"/>
</dbReference>
<proteinExistence type="predicted"/>
<gene>
    <name evidence="2" type="ORF">QBC38DRAFT_485937</name>
</gene>
<keyword evidence="3" id="KW-1185">Reference proteome</keyword>
<dbReference type="SUPFAM" id="SSF54593">
    <property type="entry name" value="Glyoxalase/Bleomycin resistance protein/Dihydroxybiphenyl dioxygenase"/>
    <property type="match status" value="1"/>
</dbReference>
<dbReference type="CDD" id="cd07247">
    <property type="entry name" value="SgaA_N_like"/>
    <property type="match status" value="1"/>
</dbReference>
<reference evidence="2" key="2">
    <citation type="submission" date="2023-05" db="EMBL/GenBank/DDBJ databases">
        <authorList>
            <consortium name="Lawrence Berkeley National Laboratory"/>
            <person name="Steindorff A."/>
            <person name="Hensen N."/>
            <person name="Bonometti L."/>
            <person name="Westerberg I."/>
            <person name="Brannstrom I.O."/>
            <person name="Guillou S."/>
            <person name="Cros-Aarteil S."/>
            <person name="Calhoun S."/>
            <person name="Haridas S."/>
            <person name="Kuo A."/>
            <person name="Mondo S."/>
            <person name="Pangilinan J."/>
            <person name="Riley R."/>
            <person name="Labutti K."/>
            <person name="Andreopoulos B."/>
            <person name="Lipzen A."/>
            <person name="Chen C."/>
            <person name="Yanf M."/>
            <person name="Daum C."/>
            <person name="Ng V."/>
            <person name="Clum A."/>
            <person name="Ohm R."/>
            <person name="Martin F."/>
            <person name="Silar P."/>
            <person name="Natvig D."/>
            <person name="Lalanne C."/>
            <person name="Gautier V."/>
            <person name="Ament-Velasquez S.L."/>
            <person name="Kruys A."/>
            <person name="Hutchinson M.I."/>
            <person name="Powell A.J."/>
            <person name="Barry K."/>
            <person name="Miller A.N."/>
            <person name="Grigoriev I.V."/>
            <person name="Debuchy R."/>
            <person name="Gladieux P."/>
            <person name="Thoren M.H."/>
            <person name="Johannesson H."/>
        </authorList>
    </citation>
    <scope>NUCLEOTIDE SEQUENCE</scope>
    <source>
        <strain evidence="2">CBS 990.96</strain>
    </source>
</reference>
<feature type="domain" description="Glyoxalase/fosfomycin resistance/dioxygenase" evidence="1">
    <location>
        <begin position="14"/>
        <end position="140"/>
    </location>
</feature>
<protein>
    <recommendedName>
        <fullName evidence="1">Glyoxalase/fosfomycin resistance/dioxygenase domain-containing protein</fullName>
    </recommendedName>
</protein>
<reference evidence="2" key="1">
    <citation type="journal article" date="2023" name="Mol. Phylogenet. Evol.">
        <title>Genome-scale phylogeny and comparative genomics of the fungal order Sordariales.</title>
        <authorList>
            <person name="Hensen N."/>
            <person name="Bonometti L."/>
            <person name="Westerberg I."/>
            <person name="Brannstrom I.O."/>
            <person name="Guillou S."/>
            <person name="Cros-Aarteil S."/>
            <person name="Calhoun S."/>
            <person name="Haridas S."/>
            <person name="Kuo A."/>
            <person name="Mondo S."/>
            <person name="Pangilinan J."/>
            <person name="Riley R."/>
            <person name="LaButti K."/>
            <person name="Andreopoulos B."/>
            <person name="Lipzen A."/>
            <person name="Chen C."/>
            <person name="Yan M."/>
            <person name="Daum C."/>
            <person name="Ng V."/>
            <person name="Clum A."/>
            <person name="Steindorff A."/>
            <person name="Ohm R.A."/>
            <person name="Martin F."/>
            <person name="Silar P."/>
            <person name="Natvig D.O."/>
            <person name="Lalanne C."/>
            <person name="Gautier V."/>
            <person name="Ament-Velasquez S.L."/>
            <person name="Kruys A."/>
            <person name="Hutchinson M.I."/>
            <person name="Powell A.J."/>
            <person name="Barry K."/>
            <person name="Miller A.N."/>
            <person name="Grigoriev I.V."/>
            <person name="Debuchy R."/>
            <person name="Gladieux P."/>
            <person name="Hiltunen Thoren M."/>
            <person name="Johannesson H."/>
        </authorList>
    </citation>
    <scope>NUCLEOTIDE SEQUENCE</scope>
    <source>
        <strain evidence="2">CBS 990.96</strain>
    </source>
</reference>
<dbReference type="Pfam" id="PF00903">
    <property type="entry name" value="Glyoxalase"/>
    <property type="match status" value="1"/>
</dbReference>
<dbReference type="InterPro" id="IPR004360">
    <property type="entry name" value="Glyas_Fos-R_dOase_dom"/>
</dbReference>
<name>A0AAN7BJ55_9PEZI</name>
<dbReference type="Gene3D" id="3.10.180.10">
    <property type="entry name" value="2,3-Dihydroxybiphenyl 1,2-Dioxygenase, domain 1"/>
    <property type="match status" value="1"/>
</dbReference>
<comment type="caution">
    <text evidence="2">The sequence shown here is derived from an EMBL/GenBank/DDBJ whole genome shotgun (WGS) entry which is preliminary data.</text>
</comment>